<sequence length="369" mass="39965">MFLAVDGTHVIGFREDEHVATQFGHTEAGRHHRTETGDGPAEHLDRHGGCAVPDGAKGAEVIVVYLGVLQDEVEHRRRERRDGDPVLVDKLHPEFRLEHRAQHDGAATEMGDRNDEAGHMAERERQKVDVPGLRLGLDHRTHYRDHQVAVGDHGAFGETRGAARVEEPCGRVLVHVAVDPFRTCGSDHVLVGRVLLVAASDHDDVLQRGDVRQVRLDGLEELFLDHEDVRLGVVEDPGPFLGVEAVVEEVERHAGVGNPVVALDVLGEVLGEDADTISDLADPRHGIGHPVDPLEQLAERHRLVCPPDGFLGRSLVAVPAHDVSDQHDGSSRVQQAQSPRLPVKSMATSMGDVNAAAGLPGARSARGIP</sequence>
<dbReference type="AlphaFoldDB" id="A0A6J7DLW2"/>
<organism evidence="2">
    <name type="scientific">freshwater metagenome</name>
    <dbReference type="NCBI Taxonomy" id="449393"/>
    <lineage>
        <taxon>unclassified sequences</taxon>
        <taxon>metagenomes</taxon>
        <taxon>ecological metagenomes</taxon>
    </lineage>
</organism>
<evidence type="ECO:0000313" key="2">
    <source>
        <dbReference type="EMBL" id="CAB4871922.1"/>
    </source>
</evidence>
<evidence type="ECO:0000256" key="1">
    <source>
        <dbReference type="SAM" id="MobiDB-lite"/>
    </source>
</evidence>
<protein>
    <submittedName>
        <fullName evidence="2">Unannotated protein</fullName>
    </submittedName>
</protein>
<reference evidence="2" key="1">
    <citation type="submission" date="2020-05" db="EMBL/GenBank/DDBJ databases">
        <authorList>
            <person name="Chiriac C."/>
            <person name="Salcher M."/>
            <person name="Ghai R."/>
            <person name="Kavagutti S V."/>
        </authorList>
    </citation>
    <scope>NUCLEOTIDE SEQUENCE</scope>
</reference>
<feature type="region of interest" description="Disordered" evidence="1">
    <location>
        <begin position="322"/>
        <end position="344"/>
    </location>
</feature>
<accession>A0A6J7DLW2</accession>
<name>A0A6J7DLW2_9ZZZZ</name>
<gene>
    <name evidence="2" type="ORF">UFOPK3417_00791</name>
</gene>
<feature type="region of interest" description="Disordered" evidence="1">
    <location>
        <begin position="22"/>
        <end position="48"/>
    </location>
</feature>
<dbReference type="EMBL" id="CAFBLR010000060">
    <property type="protein sequence ID" value="CAB4871922.1"/>
    <property type="molecule type" value="Genomic_DNA"/>
</dbReference>
<feature type="compositionally biased region" description="Basic and acidic residues" evidence="1">
    <location>
        <begin position="34"/>
        <end position="48"/>
    </location>
</feature>
<proteinExistence type="predicted"/>